<accession>A0AAN7WMC2</accession>
<name>A0AAN7WMC2_9SACH</name>
<dbReference type="InterPro" id="IPR031558">
    <property type="entry name" value="Vps36-NZF-N"/>
</dbReference>
<dbReference type="Pfam" id="PF04157">
    <property type="entry name" value="EAP30"/>
    <property type="match status" value="1"/>
</dbReference>
<dbReference type="SUPFAM" id="SSF90209">
    <property type="entry name" value="Ran binding protein zinc finger-like"/>
    <property type="match status" value="1"/>
</dbReference>
<evidence type="ECO:0000256" key="7">
    <source>
        <dbReference type="RuleBase" id="RU367095"/>
    </source>
</evidence>
<dbReference type="InterPro" id="IPR036390">
    <property type="entry name" value="WH_DNA-bd_sf"/>
</dbReference>
<dbReference type="AlphaFoldDB" id="A0AAN7WMC2"/>
<comment type="function">
    <text evidence="7">Component of the ESCRT-II complex (endosomal sorting complex required for transport II), which is required for multivesicular body (MVB) formation and sorting of endosomal cargo proteins into MVBs.</text>
</comment>
<dbReference type="PROSITE" id="PS51495">
    <property type="entry name" value="GLUE"/>
    <property type="match status" value="1"/>
</dbReference>
<dbReference type="InterPro" id="IPR021648">
    <property type="entry name" value="GLUE_dom"/>
</dbReference>
<keyword evidence="3" id="KW-0479">Metal-binding</keyword>
<dbReference type="Proteomes" id="UP001306508">
    <property type="component" value="Unassembled WGS sequence"/>
</dbReference>
<comment type="subunit">
    <text evidence="7">Component of the endosomal sorting complex required for transport II (ESCRT-II).</text>
</comment>
<evidence type="ECO:0000259" key="8">
    <source>
        <dbReference type="PROSITE" id="PS51495"/>
    </source>
</evidence>
<dbReference type="SUPFAM" id="SSF50729">
    <property type="entry name" value="PH domain-like"/>
    <property type="match status" value="2"/>
</dbReference>
<dbReference type="InterPro" id="IPR036443">
    <property type="entry name" value="Znf_RanBP2_sf"/>
</dbReference>
<dbReference type="GO" id="GO:0008270">
    <property type="term" value="F:zinc ion binding"/>
    <property type="evidence" value="ECO:0007669"/>
    <property type="project" value="UniProtKB-KW"/>
</dbReference>
<dbReference type="GO" id="GO:0043130">
    <property type="term" value="F:ubiquitin binding"/>
    <property type="evidence" value="ECO:0007669"/>
    <property type="project" value="UniProtKB-UniRule"/>
</dbReference>
<dbReference type="InterPro" id="IPR037855">
    <property type="entry name" value="Vps36"/>
</dbReference>
<dbReference type="PANTHER" id="PTHR13128">
    <property type="entry name" value="VACUOLAR PROTEIN-SORTING-ASSOCIATED PROTEIN 36"/>
    <property type="match status" value="1"/>
</dbReference>
<reference evidence="10" key="1">
    <citation type="submission" date="2023-07" db="EMBL/GenBank/DDBJ databases">
        <title>A draft genome of Kazachstania heterogenica Y-27499.</title>
        <authorList>
            <person name="Donic C."/>
            <person name="Kralova J.S."/>
            <person name="Fidel L."/>
            <person name="Ben-Dor S."/>
            <person name="Jung S."/>
        </authorList>
    </citation>
    <scope>NUCLEOTIDE SEQUENCE [LARGE SCALE GENOMIC DNA]</scope>
    <source>
        <strain evidence="10">Y27499</strain>
    </source>
</reference>
<keyword evidence="7" id="KW-0963">Cytoplasm</keyword>
<gene>
    <name evidence="9" type="ORF">RI543_002111</name>
</gene>
<sequence length="567" mass="64299">MTYFQSVQIKNSGRPILSNDEHDIIINDSVGLYKDNQRIKDKQNGRIFLTNKRLIYVDNLLPLNSSVSLNLNDIDSIDYQSRFLKRSSRLIIFLISNKNNQVHNQSNLLNCSSSSFLPSFSSPNSIFSTTEWICPICSATNVSDGKITLASTNFPVCNNCGVQMDYNMTKDSVKYHIDNTTLTTDTNKHKNGLSCPKCTFLNHSSMKYCEMCDTKLPQSKNIISSSSSSNNNHNNNSIDVQSSDMPKYIQISFRKTDGSLFFEATKKALNDLKLDNGTFNQNLASVNGIPVTQKNNISNSTFTTFTTTPMLSSNIEFMGINGLERYKETQLLNNDILFNNALQDLNNLMSLANSIENLYRAQDKNLSNNHISNKNIIETNLIIDREKFLNQDSFLNELSREIYDFAMLEFKDNEINNNVLIPLIDFYAMYNKAMRIGTGLISPQELKEACQRFSKLGLNDLKLITLNKRILCLATNNSFDFIKKQILELLSKNPGLDILKLTQLLNDMADQHKSKLDNTSGSNNNKNNQNSVWTVSIIEEILQSCINNGILVIDEDLSGVYYYTNRF</sequence>
<evidence type="ECO:0000256" key="1">
    <source>
        <dbReference type="ARBA" id="ARBA00009697"/>
    </source>
</evidence>
<protein>
    <recommendedName>
        <fullName evidence="7">Vacuolar protein-sorting-associated protein 36</fullName>
    </recommendedName>
    <alternativeName>
        <fullName evidence="7">ESCRT-II complex subunit VPS36</fullName>
    </alternativeName>
</protein>
<dbReference type="Gene3D" id="2.30.29.30">
    <property type="entry name" value="Pleckstrin-homology domain (PH domain)/Phosphotyrosine-binding domain (PTB)"/>
    <property type="match status" value="1"/>
</dbReference>
<dbReference type="InterPro" id="IPR036388">
    <property type="entry name" value="WH-like_DNA-bd_sf"/>
</dbReference>
<evidence type="ECO:0000256" key="4">
    <source>
        <dbReference type="ARBA" id="ARBA00022771"/>
    </source>
</evidence>
<comment type="caution">
    <text evidence="9">The sequence shown here is derived from an EMBL/GenBank/DDBJ whole genome shotgun (WGS) entry which is preliminary data.</text>
</comment>
<dbReference type="PANTHER" id="PTHR13128:SF12">
    <property type="entry name" value="VACUOLAR PROTEIN-SORTING-ASSOCIATED PROTEIN 36"/>
    <property type="match status" value="1"/>
</dbReference>
<proteinExistence type="inferred from homology"/>
<evidence type="ECO:0000256" key="5">
    <source>
        <dbReference type="ARBA" id="ARBA00022833"/>
    </source>
</evidence>
<evidence type="ECO:0000256" key="6">
    <source>
        <dbReference type="ARBA" id="ARBA00022927"/>
    </source>
</evidence>
<dbReference type="Pfam" id="PF11605">
    <property type="entry name" value="Vps36_ESCRT-II"/>
    <property type="match status" value="1"/>
</dbReference>
<dbReference type="GO" id="GO:0032266">
    <property type="term" value="F:phosphatidylinositol-3-phosphate binding"/>
    <property type="evidence" value="ECO:0007669"/>
    <property type="project" value="UniProtKB-UniRule"/>
</dbReference>
<dbReference type="EMBL" id="JAWIZZ010000041">
    <property type="protein sequence ID" value="KAK5780355.1"/>
    <property type="molecule type" value="Genomic_DNA"/>
</dbReference>
<dbReference type="SUPFAM" id="SSF46785">
    <property type="entry name" value="Winged helix' DNA-binding domain"/>
    <property type="match status" value="2"/>
</dbReference>
<dbReference type="InterPro" id="IPR011993">
    <property type="entry name" value="PH-like_dom_sf"/>
</dbReference>
<comment type="similarity">
    <text evidence="1 7">Belongs to the VPS36 family.</text>
</comment>
<keyword evidence="2 7" id="KW-0813">Transport</keyword>
<keyword evidence="10" id="KW-1185">Reference proteome</keyword>
<keyword evidence="6 7" id="KW-0653">Protein transport</keyword>
<dbReference type="Gene3D" id="2.30.30.380">
    <property type="entry name" value="Zn-finger domain of Sec23/24"/>
    <property type="match status" value="2"/>
</dbReference>
<dbReference type="Pfam" id="PF16988">
    <property type="entry name" value="Vps36-NZF-N"/>
    <property type="match status" value="1"/>
</dbReference>
<dbReference type="InterPro" id="IPR040608">
    <property type="entry name" value="Snf8/Vps36"/>
</dbReference>
<keyword evidence="7" id="KW-0967">Endosome</keyword>
<dbReference type="Gene3D" id="1.10.10.10">
    <property type="entry name" value="Winged helix-like DNA-binding domain superfamily/Winged helix DNA-binding domain"/>
    <property type="match status" value="2"/>
</dbReference>
<dbReference type="SMART" id="SM00547">
    <property type="entry name" value="ZnF_RBZ"/>
    <property type="match status" value="1"/>
</dbReference>
<evidence type="ECO:0000313" key="10">
    <source>
        <dbReference type="Proteomes" id="UP001306508"/>
    </source>
</evidence>
<evidence type="ECO:0000313" key="9">
    <source>
        <dbReference type="EMBL" id="KAK5780355.1"/>
    </source>
</evidence>
<dbReference type="GO" id="GO:0000814">
    <property type="term" value="C:ESCRT II complex"/>
    <property type="evidence" value="ECO:0007669"/>
    <property type="project" value="UniProtKB-UniRule"/>
</dbReference>
<keyword evidence="5" id="KW-0862">Zinc</keyword>
<dbReference type="GO" id="GO:0043328">
    <property type="term" value="P:protein transport to vacuole involved in ubiquitin-dependent protein catabolic process via the multivesicular body sorting pathway"/>
    <property type="evidence" value="ECO:0007669"/>
    <property type="project" value="UniProtKB-UniRule"/>
</dbReference>
<organism evidence="9 10">
    <name type="scientific">Arxiozyma heterogenica</name>
    <dbReference type="NCBI Taxonomy" id="278026"/>
    <lineage>
        <taxon>Eukaryota</taxon>
        <taxon>Fungi</taxon>
        <taxon>Dikarya</taxon>
        <taxon>Ascomycota</taxon>
        <taxon>Saccharomycotina</taxon>
        <taxon>Saccharomycetes</taxon>
        <taxon>Saccharomycetales</taxon>
        <taxon>Saccharomycetaceae</taxon>
        <taxon>Arxiozyma</taxon>
    </lineage>
</organism>
<evidence type="ECO:0000256" key="2">
    <source>
        <dbReference type="ARBA" id="ARBA00022448"/>
    </source>
</evidence>
<comment type="subcellular location">
    <subcellularLocation>
        <location evidence="7">Cytoplasm</location>
    </subcellularLocation>
    <subcellularLocation>
        <location evidence="7">Endosome</location>
    </subcellularLocation>
</comment>
<dbReference type="GO" id="GO:0031902">
    <property type="term" value="C:late endosome membrane"/>
    <property type="evidence" value="ECO:0007669"/>
    <property type="project" value="UniProtKB-UniRule"/>
</dbReference>
<feature type="domain" description="GLUE N-terminal" evidence="8">
    <location>
        <begin position="7"/>
        <end position="281"/>
    </location>
</feature>
<evidence type="ECO:0000256" key="3">
    <source>
        <dbReference type="ARBA" id="ARBA00022723"/>
    </source>
</evidence>
<keyword evidence="4" id="KW-0863">Zinc-finger</keyword>
<dbReference type="InterPro" id="IPR001876">
    <property type="entry name" value="Znf_RanBP2"/>
</dbReference>